<feature type="chain" id="PRO_5032512609" evidence="1">
    <location>
        <begin position="27"/>
        <end position="167"/>
    </location>
</feature>
<feature type="domain" description="DUF4142" evidence="2">
    <location>
        <begin position="33"/>
        <end position="162"/>
    </location>
</feature>
<name>A0A841JYB4_9BACT</name>
<dbReference type="AlphaFoldDB" id="A0A841JYB4"/>
<dbReference type="EMBL" id="JACHEK010000009">
    <property type="protein sequence ID" value="MBB6146443.1"/>
    <property type="molecule type" value="Genomic_DNA"/>
</dbReference>
<protein>
    <submittedName>
        <fullName evidence="3">Putative membrane protein</fullName>
    </submittedName>
</protein>
<organism evidence="3 4">
    <name type="scientific">Silvibacterium bohemicum</name>
    <dbReference type="NCBI Taxonomy" id="1577686"/>
    <lineage>
        <taxon>Bacteria</taxon>
        <taxon>Pseudomonadati</taxon>
        <taxon>Acidobacteriota</taxon>
        <taxon>Terriglobia</taxon>
        <taxon>Terriglobales</taxon>
        <taxon>Acidobacteriaceae</taxon>
        <taxon>Silvibacterium</taxon>
    </lineage>
</organism>
<dbReference type="InterPro" id="IPR025419">
    <property type="entry name" value="DUF4142"/>
</dbReference>
<dbReference type="RefSeq" id="WP_231581141.1">
    <property type="nucleotide sequence ID" value="NZ_JACHEK010000009.1"/>
</dbReference>
<comment type="caution">
    <text evidence="3">The sequence shown here is derived from an EMBL/GenBank/DDBJ whole genome shotgun (WGS) entry which is preliminary data.</text>
</comment>
<reference evidence="3 4" key="1">
    <citation type="submission" date="2020-08" db="EMBL/GenBank/DDBJ databases">
        <title>Genomic Encyclopedia of Type Strains, Phase IV (KMG-IV): sequencing the most valuable type-strain genomes for metagenomic binning, comparative biology and taxonomic classification.</title>
        <authorList>
            <person name="Goeker M."/>
        </authorList>
    </citation>
    <scope>NUCLEOTIDE SEQUENCE [LARGE SCALE GENOMIC DNA]</scope>
    <source>
        <strain evidence="3 4">DSM 103733</strain>
    </source>
</reference>
<dbReference type="Proteomes" id="UP000538666">
    <property type="component" value="Unassembled WGS sequence"/>
</dbReference>
<accession>A0A841JYB4</accession>
<dbReference type="PANTHER" id="PTHR38593:SF1">
    <property type="entry name" value="BLR2558 PROTEIN"/>
    <property type="match status" value="1"/>
</dbReference>
<dbReference type="PANTHER" id="PTHR38593">
    <property type="entry name" value="BLR2558 PROTEIN"/>
    <property type="match status" value="1"/>
</dbReference>
<proteinExistence type="predicted"/>
<sequence length="167" mass="17872">MKSEKLGGRRAAVMAAALACGSLLQAAPQASEADQAFVAKVSQGGLYEVEAGKVAAMRATMPVVKNFGILESHDHTGVNSNLKRIATMTGVTIAPGLNAEFSERLAKLKAVPAAQFDDYYVGDMKQIHNKDEGLFKQEAQEGSEPYKQFAHQTAVLVNAHLGWLNTL</sequence>
<dbReference type="InterPro" id="IPR012347">
    <property type="entry name" value="Ferritin-like"/>
</dbReference>
<keyword evidence="1" id="KW-0732">Signal</keyword>
<dbReference type="Gene3D" id="1.20.1260.10">
    <property type="match status" value="1"/>
</dbReference>
<evidence type="ECO:0000259" key="2">
    <source>
        <dbReference type="Pfam" id="PF13628"/>
    </source>
</evidence>
<keyword evidence="4" id="KW-1185">Reference proteome</keyword>
<dbReference type="Pfam" id="PF13628">
    <property type="entry name" value="DUF4142"/>
    <property type="match status" value="1"/>
</dbReference>
<evidence type="ECO:0000313" key="3">
    <source>
        <dbReference type="EMBL" id="MBB6146443.1"/>
    </source>
</evidence>
<feature type="signal peptide" evidence="1">
    <location>
        <begin position="1"/>
        <end position="26"/>
    </location>
</feature>
<gene>
    <name evidence="3" type="ORF">HNQ77_004415</name>
</gene>
<evidence type="ECO:0000313" key="4">
    <source>
        <dbReference type="Proteomes" id="UP000538666"/>
    </source>
</evidence>
<evidence type="ECO:0000256" key="1">
    <source>
        <dbReference type="SAM" id="SignalP"/>
    </source>
</evidence>